<dbReference type="InterPro" id="IPR027417">
    <property type="entry name" value="P-loop_NTPase"/>
</dbReference>
<feature type="coiled-coil region" evidence="1">
    <location>
        <begin position="193"/>
        <end position="244"/>
    </location>
</feature>
<organism evidence="4 5">
    <name type="scientific">Hominiventricola filiformis</name>
    <dbReference type="NCBI Taxonomy" id="2885352"/>
    <lineage>
        <taxon>Bacteria</taxon>
        <taxon>Bacillati</taxon>
        <taxon>Bacillota</taxon>
        <taxon>Clostridia</taxon>
        <taxon>Lachnospirales</taxon>
        <taxon>Lachnospiraceae</taxon>
        <taxon>Hominiventricola</taxon>
    </lineage>
</organism>
<proteinExistence type="predicted"/>
<dbReference type="GO" id="GO:0016887">
    <property type="term" value="F:ATP hydrolysis activity"/>
    <property type="evidence" value="ECO:0007669"/>
    <property type="project" value="InterPro"/>
</dbReference>
<feature type="domain" description="Rad50/SbcC-type AAA" evidence="3">
    <location>
        <begin position="6"/>
        <end position="230"/>
    </location>
</feature>
<dbReference type="AlphaFoldDB" id="A0AAE3ABX2"/>
<keyword evidence="2" id="KW-0472">Membrane</keyword>
<feature type="transmembrane region" description="Helical" evidence="2">
    <location>
        <begin position="545"/>
        <end position="562"/>
    </location>
</feature>
<feature type="coiled-coil region" evidence="1">
    <location>
        <begin position="626"/>
        <end position="709"/>
    </location>
</feature>
<keyword evidence="2" id="KW-0812">Transmembrane</keyword>
<dbReference type="SUPFAM" id="SSF52540">
    <property type="entry name" value="P-loop containing nucleoside triphosphate hydrolases"/>
    <property type="match status" value="2"/>
</dbReference>
<evidence type="ECO:0000313" key="5">
    <source>
        <dbReference type="Proteomes" id="UP001198220"/>
    </source>
</evidence>
<keyword evidence="1" id="KW-0175">Coiled coil</keyword>
<evidence type="ECO:0000256" key="2">
    <source>
        <dbReference type="SAM" id="Phobius"/>
    </source>
</evidence>
<dbReference type="Proteomes" id="UP001198220">
    <property type="component" value="Unassembled WGS sequence"/>
</dbReference>
<accession>A0AAE3ABX2</accession>
<dbReference type="PANTHER" id="PTHR41259:SF1">
    <property type="entry name" value="DOUBLE-STRAND BREAK REPAIR RAD50 ATPASE, PUTATIVE-RELATED"/>
    <property type="match status" value="1"/>
</dbReference>
<gene>
    <name evidence="4" type="ORF">LKD36_12435</name>
</gene>
<protein>
    <submittedName>
        <fullName evidence="4">AAA family ATPase</fullName>
    </submittedName>
</protein>
<dbReference type="InterPro" id="IPR038729">
    <property type="entry name" value="Rad50/SbcC_AAA"/>
</dbReference>
<evidence type="ECO:0000313" key="4">
    <source>
        <dbReference type="EMBL" id="MCC2126975.1"/>
    </source>
</evidence>
<dbReference type="Gene3D" id="3.40.50.300">
    <property type="entry name" value="P-loop containing nucleotide triphosphate hydrolases"/>
    <property type="match status" value="2"/>
</dbReference>
<dbReference type="GO" id="GO:0006302">
    <property type="term" value="P:double-strand break repair"/>
    <property type="evidence" value="ECO:0007669"/>
    <property type="project" value="InterPro"/>
</dbReference>
<dbReference type="RefSeq" id="WP_308459765.1">
    <property type="nucleotide sequence ID" value="NZ_JAJEPS010000013.1"/>
</dbReference>
<keyword evidence="2" id="KW-1133">Transmembrane helix</keyword>
<feature type="transmembrane region" description="Helical" evidence="2">
    <location>
        <begin position="517"/>
        <end position="538"/>
    </location>
</feature>
<comment type="caution">
    <text evidence="4">The sequence shown here is derived from an EMBL/GenBank/DDBJ whole genome shotgun (WGS) entry which is preliminary data.</text>
</comment>
<dbReference type="Pfam" id="PF13476">
    <property type="entry name" value="AAA_23"/>
    <property type="match status" value="1"/>
</dbReference>
<evidence type="ECO:0000256" key="1">
    <source>
        <dbReference type="SAM" id="Coils"/>
    </source>
</evidence>
<keyword evidence="5" id="KW-1185">Reference proteome</keyword>
<sequence length="1085" mass="124906">MKLIRCHIENFGVLSDFDFAFDDGLTIICQGNGFGKSTFAAFIKAMFYGFPRTGARNIVENERKRYDPWQGGKYGGYLEFKIQDTSYRVTRYFGKTAAKDTFSLLDLSSRRLSEVYSEKLGEELFRLDADSFARSTYVPQLSASDVEATTSIRTKLSNLVEDTNDLSNYDTAEKKLRDYRTKFRAYRGNGGIINEVRDKHLTLENQKDQAEQQKPRLQDIVEEIEQLNREKTAKTEDISVLREKIRRASHQKARQVTQRHLGELRTDISKNQQYLHEMDKNYPAGYPTPEEIKTQRENLSVIQQERQRLQALKFNNADREIVDREQQWFADNDKVVSDIDHCDQDCKELGEVSAKVTAQMLPEELERLKILSERFKSSLPTEEELQKYMDIADELSDAQHRQADLSIPVENQKCLARLKELFGSGMPSDSVLDACEQAQHDRDVLKQSRAVHGFPESEQQQYKALKRTFALGVPTEDEIRDKQKDSRRIAELITRKNTQTTIVQQERVSETPPALKMPLLCGGAGVVFLIVGIVGLVLNFLIPGIILLVIGFGALFASFWLHTQSAIKNQKQGTTSVIKASAISDAENQELYDLQHALNDFLLRFYENAAEPDNKLVKLLIDVKTYTELNKKKKTVESELKEIDAEIEGKNQDIRSLFDQYFPHTEYRDDFVKELRESCSRYQTLMAESKAVTEKREALNKKINSCREQIVSVLHTYYPVILPDDLRQGIRELSSEVRDYRELTAKKQAMLEGNAKYQARANTLTEEIRRILLSYNALDQTLPYNSCLQNLRKRFDGYREATERLARYTQDFESTSSRKMQANALVEQFLAKYQLSGDTPENLLDHADEDVHSRESTEKALAEAQRKLITFMEENPDVENDAADADVSIPNMEELQISEKNIQEQIDNIDEKLRNLRQERDSIRRLVENIPVWEDRMARLKIEEENAEKKCALTEQTMFLLNRAKDNLANSYIGKVERGFKYYSDTLMEKGIGKVMVDNDLHLHIDEKGAAREVGSFSAGMIDCIVLCMRLALVDALFGEEKPFLILDDPFVNLDDKHTKRAREMLDKIAQDHQVIYLVCNSSRQ</sequence>
<dbReference type="PANTHER" id="PTHR41259">
    <property type="entry name" value="DOUBLE-STRAND BREAK REPAIR RAD50 ATPASE, PUTATIVE-RELATED"/>
    <property type="match status" value="1"/>
</dbReference>
<dbReference type="EMBL" id="JAJEPS010000013">
    <property type="protein sequence ID" value="MCC2126975.1"/>
    <property type="molecule type" value="Genomic_DNA"/>
</dbReference>
<feature type="coiled-coil region" evidence="1">
    <location>
        <begin position="854"/>
        <end position="957"/>
    </location>
</feature>
<evidence type="ECO:0000259" key="3">
    <source>
        <dbReference type="Pfam" id="PF13476"/>
    </source>
</evidence>
<reference evidence="4 5" key="1">
    <citation type="submission" date="2021-10" db="EMBL/GenBank/DDBJ databases">
        <title>Anaerobic single-cell dispensing facilitates the cultivation of human gut bacteria.</title>
        <authorList>
            <person name="Afrizal A."/>
        </authorList>
    </citation>
    <scope>NUCLEOTIDE SEQUENCE [LARGE SCALE GENOMIC DNA]</scope>
    <source>
        <strain evidence="4 5">CLA-AA-H276</strain>
    </source>
</reference>
<name>A0AAE3ABX2_9FIRM</name>